<name>A0A0C2XT24_HEBCY</name>
<feature type="non-terminal residue" evidence="1">
    <location>
        <position position="241"/>
    </location>
</feature>
<reference evidence="2" key="2">
    <citation type="submission" date="2015-01" db="EMBL/GenBank/DDBJ databases">
        <title>Evolutionary Origins and Diversification of the Mycorrhizal Mutualists.</title>
        <authorList>
            <consortium name="DOE Joint Genome Institute"/>
            <consortium name="Mycorrhizal Genomics Consortium"/>
            <person name="Kohler A."/>
            <person name="Kuo A."/>
            <person name="Nagy L.G."/>
            <person name="Floudas D."/>
            <person name="Copeland A."/>
            <person name="Barry K.W."/>
            <person name="Cichocki N."/>
            <person name="Veneault-Fourrey C."/>
            <person name="LaButti K."/>
            <person name="Lindquist E.A."/>
            <person name="Lipzen A."/>
            <person name="Lundell T."/>
            <person name="Morin E."/>
            <person name="Murat C."/>
            <person name="Riley R."/>
            <person name="Ohm R."/>
            <person name="Sun H."/>
            <person name="Tunlid A."/>
            <person name="Henrissat B."/>
            <person name="Grigoriev I.V."/>
            <person name="Hibbett D.S."/>
            <person name="Martin F."/>
        </authorList>
    </citation>
    <scope>NUCLEOTIDE SEQUENCE [LARGE SCALE GENOMIC DNA]</scope>
    <source>
        <strain evidence="2">h7</strain>
    </source>
</reference>
<evidence type="ECO:0000313" key="2">
    <source>
        <dbReference type="Proteomes" id="UP000053424"/>
    </source>
</evidence>
<keyword evidence="2" id="KW-1185">Reference proteome</keyword>
<dbReference type="OrthoDB" id="3247165at2759"/>
<dbReference type="STRING" id="686832.A0A0C2XT24"/>
<evidence type="ECO:0008006" key="3">
    <source>
        <dbReference type="Google" id="ProtNLM"/>
    </source>
</evidence>
<protein>
    <recommendedName>
        <fullName evidence="3">DNA helicase</fullName>
    </recommendedName>
</protein>
<dbReference type="AlphaFoldDB" id="A0A0C2XT24"/>
<dbReference type="Proteomes" id="UP000053424">
    <property type="component" value="Unassembled WGS sequence"/>
</dbReference>
<dbReference type="EMBL" id="KN831781">
    <property type="protein sequence ID" value="KIM40838.1"/>
    <property type="molecule type" value="Genomic_DNA"/>
</dbReference>
<reference evidence="1 2" key="1">
    <citation type="submission" date="2014-04" db="EMBL/GenBank/DDBJ databases">
        <authorList>
            <consortium name="DOE Joint Genome Institute"/>
            <person name="Kuo A."/>
            <person name="Gay G."/>
            <person name="Dore J."/>
            <person name="Kohler A."/>
            <person name="Nagy L.G."/>
            <person name="Floudas D."/>
            <person name="Copeland A."/>
            <person name="Barry K.W."/>
            <person name="Cichocki N."/>
            <person name="Veneault-Fourrey C."/>
            <person name="LaButti K."/>
            <person name="Lindquist E.A."/>
            <person name="Lipzen A."/>
            <person name="Lundell T."/>
            <person name="Morin E."/>
            <person name="Murat C."/>
            <person name="Sun H."/>
            <person name="Tunlid A."/>
            <person name="Henrissat B."/>
            <person name="Grigoriev I.V."/>
            <person name="Hibbett D.S."/>
            <person name="Martin F."/>
            <person name="Nordberg H.P."/>
            <person name="Cantor M.N."/>
            <person name="Hua S.X."/>
        </authorList>
    </citation>
    <scope>NUCLEOTIDE SEQUENCE [LARGE SCALE GENOMIC DNA]</scope>
    <source>
        <strain evidence="2">h7</strain>
    </source>
</reference>
<sequence length="241" mass="26819">MRQTEKGGPDEKLRNALVNMRYASCNADDLAFLNSRVAGPGKDRPRLSDPRFRNVSIITAYNSQKDKTNEMGTMRFHTETGAELHEFYSIDLSNGKGDDSRKRKNAKGSRAKKLRHELNDIVQQQLWDAPPSTSDHIAGKLTLCIGLPIMIRNNDATELCITKGQEGICVGWDAITGPHGKQVLATLYVELSNPPKPVQFPGLPLNVVPIPRTATDVRCRLPNDSEFSIRREQVVVLPNFA</sequence>
<proteinExistence type="predicted"/>
<gene>
    <name evidence="1" type="ORF">M413DRAFT_42070</name>
</gene>
<evidence type="ECO:0000313" key="1">
    <source>
        <dbReference type="EMBL" id="KIM40838.1"/>
    </source>
</evidence>
<dbReference type="HOGENOM" id="CLU_043173_0_0_1"/>
<organism evidence="1 2">
    <name type="scientific">Hebeloma cylindrosporum</name>
    <dbReference type="NCBI Taxonomy" id="76867"/>
    <lineage>
        <taxon>Eukaryota</taxon>
        <taxon>Fungi</taxon>
        <taxon>Dikarya</taxon>
        <taxon>Basidiomycota</taxon>
        <taxon>Agaricomycotina</taxon>
        <taxon>Agaricomycetes</taxon>
        <taxon>Agaricomycetidae</taxon>
        <taxon>Agaricales</taxon>
        <taxon>Agaricineae</taxon>
        <taxon>Hymenogastraceae</taxon>
        <taxon>Hebeloma</taxon>
    </lineage>
</organism>
<accession>A0A0C2XT24</accession>